<keyword evidence="3 9" id="KW-1003">Cell membrane</keyword>
<feature type="transmembrane region" description="Helical" evidence="9">
    <location>
        <begin position="95"/>
        <end position="115"/>
    </location>
</feature>
<keyword evidence="11" id="KW-1185">Reference proteome</keyword>
<comment type="subunit">
    <text evidence="9">Component of the Sec protein translocase complex. Heterotrimer consisting of SecY, SecE and SecG subunits. The heterotrimers can form oligomers, although 1 heterotrimer is thought to be able to translocate proteins. Interacts with the ribosome. Interacts with SecDF, and other proteins may be involved. Interacts with SecA.</text>
</comment>
<comment type="caution">
    <text evidence="10">The sequence shown here is derived from an EMBL/GenBank/DDBJ whole genome shotgun (WGS) entry which is preliminary data.</text>
</comment>
<dbReference type="GO" id="GO:0043952">
    <property type="term" value="P:protein transport by the Sec complex"/>
    <property type="evidence" value="ECO:0007669"/>
    <property type="project" value="UniProtKB-UniRule"/>
</dbReference>
<dbReference type="GO" id="GO:0065002">
    <property type="term" value="P:intracellular protein transmembrane transport"/>
    <property type="evidence" value="ECO:0007669"/>
    <property type="project" value="UniProtKB-UniRule"/>
</dbReference>
<keyword evidence="4 9" id="KW-0812">Transmembrane</keyword>
<dbReference type="PANTHER" id="PTHR33910">
    <property type="entry name" value="PROTEIN TRANSLOCASE SUBUNIT SECE"/>
    <property type="match status" value="1"/>
</dbReference>
<accession>A0AAW9R995</accession>
<dbReference type="GO" id="GO:0009306">
    <property type="term" value="P:protein secretion"/>
    <property type="evidence" value="ECO:0007669"/>
    <property type="project" value="UniProtKB-UniRule"/>
</dbReference>
<evidence type="ECO:0000256" key="3">
    <source>
        <dbReference type="ARBA" id="ARBA00022475"/>
    </source>
</evidence>
<organism evidence="10 11">
    <name type="scientific">Denitratimonas tolerans</name>
    <dbReference type="NCBI Taxonomy" id="1338420"/>
    <lineage>
        <taxon>Bacteria</taxon>
        <taxon>Pseudomonadati</taxon>
        <taxon>Pseudomonadota</taxon>
        <taxon>Gammaproteobacteria</taxon>
        <taxon>Lysobacterales</taxon>
        <taxon>Lysobacteraceae</taxon>
        <taxon>Denitratimonas</taxon>
    </lineage>
</organism>
<dbReference type="GO" id="GO:0008320">
    <property type="term" value="F:protein transmembrane transporter activity"/>
    <property type="evidence" value="ECO:0007669"/>
    <property type="project" value="UniProtKB-UniRule"/>
</dbReference>
<dbReference type="InterPro" id="IPR038379">
    <property type="entry name" value="SecE_sf"/>
</dbReference>
<name>A0AAW9R995_9GAMM</name>
<dbReference type="AlphaFoldDB" id="A0AAW9R995"/>
<sequence length="125" mass="13709">MNVKTENHESPQAGDVVKYVSAALLVVAGIVGYYWFAAWATPLRALLPAAGLVAAGAVFALTAKGRKARELFAEARFELRKVIWPSREQTLRTSMMVIIVVIIISLLLAVIDFFLQGGVRLLLRL</sequence>
<dbReference type="HAMAP" id="MF_00422">
    <property type="entry name" value="SecE"/>
    <property type="match status" value="1"/>
</dbReference>
<keyword evidence="7 9" id="KW-0811">Translocation</keyword>
<comment type="caution">
    <text evidence="9">Lacks conserved residue(s) required for the propagation of feature annotation.</text>
</comment>
<keyword evidence="8 9" id="KW-0472">Membrane</keyword>
<dbReference type="EMBL" id="JBBDHC010000025">
    <property type="protein sequence ID" value="MEJ1250604.1"/>
    <property type="molecule type" value="Genomic_DNA"/>
</dbReference>
<evidence type="ECO:0000256" key="5">
    <source>
        <dbReference type="ARBA" id="ARBA00022927"/>
    </source>
</evidence>
<evidence type="ECO:0000256" key="7">
    <source>
        <dbReference type="ARBA" id="ARBA00023010"/>
    </source>
</evidence>
<evidence type="ECO:0000313" key="10">
    <source>
        <dbReference type="EMBL" id="MEJ1250604.1"/>
    </source>
</evidence>
<dbReference type="InterPro" id="IPR001901">
    <property type="entry name" value="Translocase_SecE/Sec61-g"/>
</dbReference>
<keyword evidence="6 9" id="KW-1133">Transmembrane helix</keyword>
<gene>
    <name evidence="9 10" type="primary">secE</name>
    <name evidence="10" type="ORF">WB794_13100</name>
</gene>
<evidence type="ECO:0000256" key="6">
    <source>
        <dbReference type="ARBA" id="ARBA00022989"/>
    </source>
</evidence>
<reference evidence="10 11" key="1">
    <citation type="journal article" date="2016" name="Antonie Van Leeuwenhoek">
        <title>Denitratimonas tolerans gen. nov., sp. nov., a denitrifying bacterium isolated from a bioreactor for tannery wastewater treatment.</title>
        <authorList>
            <person name="Han S.I."/>
            <person name="Kim J.O."/>
            <person name="Lee Y.R."/>
            <person name="Ekpeghere K.I."/>
            <person name="Koh S.C."/>
            <person name="Whang K.S."/>
        </authorList>
    </citation>
    <scope>NUCLEOTIDE SEQUENCE [LARGE SCALE GENOMIC DNA]</scope>
    <source>
        <strain evidence="10 11">KACC 17565</strain>
    </source>
</reference>
<dbReference type="Pfam" id="PF00584">
    <property type="entry name" value="SecE"/>
    <property type="match status" value="1"/>
</dbReference>
<comment type="subcellular location">
    <subcellularLocation>
        <location evidence="1">Membrane</location>
    </subcellularLocation>
</comment>
<evidence type="ECO:0000313" key="11">
    <source>
        <dbReference type="Proteomes" id="UP001364472"/>
    </source>
</evidence>
<dbReference type="Gene3D" id="1.20.5.1030">
    <property type="entry name" value="Preprotein translocase secy subunit"/>
    <property type="match status" value="1"/>
</dbReference>
<dbReference type="GO" id="GO:0005886">
    <property type="term" value="C:plasma membrane"/>
    <property type="evidence" value="ECO:0007669"/>
    <property type="project" value="UniProtKB-UniRule"/>
</dbReference>
<dbReference type="GO" id="GO:0006605">
    <property type="term" value="P:protein targeting"/>
    <property type="evidence" value="ECO:0007669"/>
    <property type="project" value="UniProtKB-UniRule"/>
</dbReference>
<evidence type="ECO:0000256" key="1">
    <source>
        <dbReference type="ARBA" id="ARBA00004370"/>
    </source>
</evidence>
<feature type="transmembrane region" description="Helical" evidence="9">
    <location>
        <begin position="16"/>
        <end position="36"/>
    </location>
</feature>
<keyword evidence="2 9" id="KW-0813">Transport</keyword>
<comment type="function">
    <text evidence="9">Essential subunit of the Sec protein translocation channel SecYEG. Clamps together the 2 halves of SecY. May contact the channel plug during translocation.</text>
</comment>
<feature type="transmembrane region" description="Helical" evidence="9">
    <location>
        <begin position="42"/>
        <end position="63"/>
    </location>
</feature>
<proteinExistence type="inferred from homology"/>
<dbReference type="NCBIfam" id="TIGR00964">
    <property type="entry name" value="secE_bact"/>
    <property type="match status" value="1"/>
</dbReference>
<comment type="similarity">
    <text evidence="9">Belongs to the SecE/SEC61-gamma family.</text>
</comment>
<protein>
    <recommendedName>
        <fullName evidence="9">Protein translocase subunit SecE</fullName>
    </recommendedName>
</protein>
<evidence type="ECO:0000256" key="8">
    <source>
        <dbReference type="ARBA" id="ARBA00023136"/>
    </source>
</evidence>
<evidence type="ECO:0000256" key="4">
    <source>
        <dbReference type="ARBA" id="ARBA00022692"/>
    </source>
</evidence>
<evidence type="ECO:0000256" key="2">
    <source>
        <dbReference type="ARBA" id="ARBA00022448"/>
    </source>
</evidence>
<dbReference type="PROSITE" id="PS01067">
    <property type="entry name" value="SECE_SEC61G"/>
    <property type="match status" value="1"/>
</dbReference>
<evidence type="ECO:0000256" key="9">
    <source>
        <dbReference type="HAMAP-Rule" id="MF_00422"/>
    </source>
</evidence>
<dbReference type="PANTHER" id="PTHR33910:SF1">
    <property type="entry name" value="PROTEIN TRANSLOCASE SUBUNIT SECE"/>
    <property type="match status" value="1"/>
</dbReference>
<dbReference type="PRINTS" id="PR01650">
    <property type="entry name" value="SECETRNLCASE"/>
</dbReference>
<keyword evidence="5 9" id="KW-0653">Protein transport</keyword>
<dbReference type="RefSeq" id="WP_337336307.1">
    <property type="nucleotide sequence ID" value="NZ_JBBDHC010000025.1"/>
</dbReference>
<dbReference type="InterPro" id="IPR005807">
    <property type="entry name" value="SecE_bac"/>
</dbReference>
<dbReference type="Proteomes" id="UP001364472">
    <property type="component" value="Unassembled WGS sequence"/>
</dbReference>